<dbReference type="RefSeq" id="WP_346581764.1">
    <property type="nucleotide sequence ID" value="NZ_JBDJNQ010000008.1"/>
</dbReference>
<keyword evidence="3" id="KW-1185">Reference proteome</keyword>
<dbReference type="Gene3D" id="3.40.30.10">
    <property type="entry name" value="Glutaredoxin"/>
    <property type="match status" value="1"/>
</dbReference>
<evidence type="ECO:0000313" key="2">
    <source>
        <dbReference type="EMBL" id="MEN5378901.1"/>
    </source>
</evidence>
<evidence type="ECO:0000313" key="3">
    <source>
        <dbReference type="Proteomes" id="UP001409291"/>
    </source>
</evidence>
<evidence type="ECO:0000259" key="1">
    <source>
        <dbReference type="PROSITE" id="PS51352"/>
    </source>
</evidence>
<reference evidence="2 3" key="1">
    <citation type="submission" date="2024-04" db="EMBL/GenBank/DDBJ databases">
        <title>WGS of bacteria from Torrens River.</title>
        <authorList>
            <person name="Wyrsch E.R."/>
            <person name="Drigo B."/>
        </authorList>
    </citation>
    <scope>NUCLEOTIDE SEQUENCE [LARGE SCALE GENOMIC DNA]</scope>
    <source>
        <strain evidence="2 3">TWI391</strain>
    </source>
</reference>
<organism evidence="2 3">
    <name type="scientific">Sphingobacterium kitahiroshimense</name>
    <dbReference type="NCBI Taxonomy" id="470446"/>
    <lineage>
        <taxon>Bacteria</taxon>
        <taxon>Pseudomonadati</taxon>
        <taxon>Bacteroidota</taxon>
        <taxon>Sphingobacteriia</taxon>
        <taxon>Sphingobacteriales</taxon>
        <taxon>Sphingobacteriaceae</taxon>
        <taxon>Sphingobacterium</taxon>
    </lineage>
</organism>
<feature type="domain" description="Thioredoxin" evidence="1">
    <location>
        <begin position="32"/>
        <end position="172"/>
    </location>
</feature>
<dbReference type="Proteomes" id="UP001409291">
    <property type="component" value="Unassembled WGS sequence"/>
</dbReference>
<gene>
    <name evidence="2" type="ORF">ABE541_16685</name>
</gene>
<dbReference type="InterPro" id="IPR013766">
    <property type="entry name" value="Thioredoxin_domain"/>
</dbReference>
<dbReference type="CDD" id="cd02966">
    <property type="entry name" value="TlpA_like_family"/>
    <property type="match status" value="1"/>
</dbReference>
<accession>A0ABV0BW41</accession>
<comment type="caution">
    <text evidence="2">The sequence shown here is derived from an EMBL/GenBank/DDBJ whole genome shotgun (WGS) entry which is preliminary data.</text>
</comment>
<dbReference type="SUPFAM" id="SSF52833">
    <property type="entry name" value="Thioredoxin-like"/>
    <property type="match status" value="1"/>
</dbReference>
<dbReference type="InterPro" id="IPR000866">
    <property type="entry name" value="AhpC/TSA"/>
</dbReference>
<dbReference type="InterPro" id="IPR050553">
    <property type="entry name" value="Thioredoxin_ResA/DsbE_sf"/>
</dbReference>
<dbReference type="InterPro" id="IPR036249">
    <property type="entry name" value="Thioredoxin-like_sf"/>
</dbReference>
<dbReference type="PANTHER" id="PTHR42852">
    <property type="entry name" value="THIOL:DISULFIDE INTERCHANGE PROTEIN DSBE"/>
    <property type="match status" value="1"/>
</dbReference>
<name>A0ABV0BW41_9SPHI</name>
<proteinExistence type="predicted"/>
<dbReference type="Pfam" id="PF00578">
    <property type="entry name" value="AhpC-TSA"/>
    <property type="match status" value="1"/>
</dbReference>
<protein>
    <submittedName>
        <fullName evidence="2">TlpA disulfide reductase family protein</fullName>
    </submittedName>
</protein>
<sequence length="415" mass="47626">MFNKITTLVIFLFLSPFIWAQNTQTIDRSLELRIGQAIPAIPKLSVLNSVKNQVLLGQLSNKIIILDFFDTYCTNCIAAMPKLQKLQKKYADKIQVIMVTWQDKATIEKFYKTNAFIKDNKINLVTVYADTLLRKYFPHKGVPHTAWIYKNKVQAITFSDFVKAENIEYLYANGSIQLPVKSDFNDGLKNDAVNEKKKQLGSVSLSGYKDAVDPNGIIMKYDSISGMQKSSFYNIDILGAYTGALSKIKKPEFLLKDERIVWKVRDSSFFKYPNGDVVFNEWLLRNGICYERYDHVVRPDSVQAQFILNDLNGFLGLHVYWSKKEMPCLVLEKTNLKSSEVKTSDGELAGTSVLAFMIDYQNKYPPVVDEVNSKQKIRLTDYSNLEQINLQLLGYGLQLKEKYRLIDVLVFDQLN</sequence>
<dbReference type="PROSITE" id="PS51352">
    <property type="entry name" value="THIOREDOXIN_2"/>
    <property type="match status" value="1"/>
</dbReference>
<dbReference type="EMBL" id="JBDJNQ010000008">
    <property type="protein sequence ID" value="MEN5378901.1"/>
    <property type="molecule type" value="Genomic_DNA"/>
</dbReference>
<dbReference type="PANTHER" id="PTHR42852:SF13">
    <property type="entry name" value="PROTEIN DIPZ"/>
    <property type="match status" value="1"/>
</dbReference>